<proteinExistence type="predicted"/>
<evidence type="ECO:0000313" key="1">
    <source>
        <dbReference type="EnsemblPlants" id="AVESA.00010b.r2.2DG0389270.1.CDS.1"/>
    </source>
</evidence>
<accession>A0ACD5V8E2</accession>
<name>A0ACD5V8E2_AVESA</name>
<reference evidence="1" key="1">
    <citation type="submission" date="2021-05" db="EMBL/GenBank/DDBJ databases">
        <authorList>
            <person name="Scholz U."/>
            <person name="Mascher M."/>
            <person name="Fiebig A."/>
        </authorList>
    </citation>
    <scope>NUCLEOTIDE SEQUENCE [LARGE SCALE GENOMIC DNA]</scope>
</reference>
<dbReference type="Proteomes" id="UP001732700">
    <property type="component" value="Chromosome 2D"/>
</dbReference>
<reference evidence="1" key="2">
    <citation type="submission" date="2025-09" db="UniProtKB">
        <authorList>
            <consortium name="EnsemblPlants"/>
        </authorList>
    </citation>
    <scope>IDENTIFICATION</scope>
</reference>
<protein>
    <submittedName>
        <fullName evidence="1">Uncharacterized protein</fullName>
    </submittedName>
</protein>
<dbReference type="EnsemblPlants" id="AVESA.00010b.r2.2DG0389270.1">
    <property type="protein sequence ID" value="AVESA.00010b.r2.2DG0389270.1.CDS.1"/>
    <property type="gene ID" value="AVESA.00010b.r2.2DG0389270"/>
</dbReference>
<keyword evidence="2" id="KW-1185">Reference proteome</keyword>
<evidence type="ECO:0000313" key="2">
    <source>
        <dbReference type="Proteomes" id="UP001732700"/>
    </source>
</evidence>
<sequence>MSGGLVVHLWKEWGIQILVVASFMLQVILLIFAGVRRRNSSAVLRTFLWLSYLLADNVALYALGHMSLNTRSDDYRLVAFWAPLFLLHLGGQDTITAYSLEDNQLWKRHLLTLLVQVSGAGYVLYVYIGNMPTLVSATVLLFTVGVIKYGERVFALKRANIENLGTSLDIPEGDYGRIDRRGDMDAEQEVLLGAHYLFSLCRSNFVDRKPTVGAYNAATSIRQSKRYNGGMYMYELVEVELSLLYDFLYTKAPVIHTWHGCCIRVVSSLATVAAFLLFHIGNTVAYRRVDVAITYILLVGAIVLEMTSLLSAIGSTWTCAFLHARKWDGLYAAVMCLRRPARAGSNRRWLHSIGQHNVLDFCVRDKTKLRDRVAKATGLGNWWKKLHYTSTIPVTPELKGLLMTQIVKTMVDWRKWQIRHVRGRAVLTDYGIFDDIGWSVEGKDLDECILVWHIATDIYLCSSSQSEGDPLVKQIKVLSNYMSFLLLKRPNLLPGGVRRSLFRDNCPDMEDMWRKICTVVSTSCSNKDTEDESVEIIGEVVDGTGSGQSGGEEQEDRNVPSVCSGNVPSVCSGNVPSAEDRSKQSAGEGEARNNQSAGEDEARSKQSAGDEKDGNLPVLPSSEALAKFLLQSHSDGSITNAYSRAPHLASKLLLNEWNLPNMLEIIFAVWVEFLCYAAHHCTDISHCRQLGNGGDFLTIVHLVVGHIELFAINRPDLTNPV</sequence>
<organism evidence="1 2">
    <name type="scientific">Avena sativa</name>
    <name type="common">Oat</name>
    <dbReference type="NCBI Taxonomy" id="4498"/>
    <lineage>
        <taxon>Eukaryota</taxon>
        <taxon>Viridiplantae</taxon>
        <taxon>Streptophyta</taxon>
        <taxon>Embryophyta</taxon>
        <taxon>Tracheophyta</taxon>
        <taxon>Spermatophyta</taxon>
        <taxon>Magnoliopsida</taxon>
        <taxon>Liliopsida</taxon>
        <taxon>Poales</taxon>
        <taxon>Poaceae</taxon>
        <taxon>BOP clade</taxon>
        <taxon>Pooideae</taxon>
        <taxon>Poodae</taxon>
        <taxon>Poeae</taxon>
        <taxon>Poeae Chloroplast Group 1 (Aveneae type)</taxon>
        <taxon>Aveninae</taxon>
        <taxon>Avena</taxon>
    </lineage>
</organism>